<dbReference type="Gene3D" id="3.20.20.70">
    <property type="entry name" value="Aldolase class I"/>
    <property type="match status" value="1"/>
</dbReference>
<reference evidence="6 7" key="1">
    <citation type="submission" date="2018-03" db="EMBL/GenBank/DDBJ databases">
        <title>Genomic Encyclopedia of Archaeal and Bacterial Type Strains, Phase II (KMG-II): from individual species to whole genera.</title>
        <authorList>
            <person name="Goeker M."/>
        </authorList>
    </citation>
    <scope>NUCLEOTIDE SEQUENCE [LARGE SCALE GENOMIC DNA]</scope>
    <source>
        <strain evidence="6 7">DSM 28229</strain>
    </source>
</reference>
<comment type="pathway">
    <text evidence="1">Carbohydrate acid metabolism.</text>
</comment>
<dbReference type="PANTHER" id="PTHR30246">
    <property type="entry name" value="2-KETO-3-DEOXY-6-PHOSPHOGLUCONATE ALDOLASE"/>
    <property type="match status" value="1"/>
</dbReference>
<dbReference type="Proteomes" id="UP000245535">
    <property type="component" value="Unassembled WGS sequence"/>
</dbReference>
<evidence type="ECO:0000256" key="5">
    <source>
        <dbReference type="ARBA" id="ARBA00023277"/>
    </source>
</evidence>
<comment type="caution">
    <text evidence="6">The sequence shown here is derived from an EMBL/GenBank/DDBJ whole genome shotgun (WGS) entry which is preliminary data.</text>
</comment>
<keyword evidence="7" id="KW-1185">Reference proteome</keyword>
<comment type="similarity">
    <text evidence="2">Belongs to the KHG/KDPG aldolase family.</text>
</comment>
<dbReference type="InterPro" id="IPR013785">
    <property type="entry name" value="Aldolase_TIM"/>
</dbReference>
<evidence type="ECO:0000256" key="3">
    <source>
        <dbReference type="ARBA" id="ARBA00011233"/>
    </source>
</evidence>
<dbReference type="Pfam" id="PF01081">
    <property type="entry name" value="Aldolase"/>
    <property type="match status" value="1"/>
</dbReference>
<name>A0A315ZHI2_SEDFL</name>
<organism evidence="6 7">
    <name type="scientific">Sediminitomix flava</name>
    <dbReference type="NCBI Taxonomy" id="379075"/>
    <lineage>
        <taxon>Bacteria</taxon>
        <taxon>Pseudomonadati</taxon>
        <taxon>Bacteroidota</taxon>
        <taxon>Cytophagia</taxon>
        <taxon>Cytophagales</taxon>
        <taxon>Flammeovirgaceae</taxon>
        <taxon>Sediminitomix</taxon>
    </lineage>
</organism>
<dbReference type="CDD" id="cd00452">
    <property type="entry name" value="KDPG_aldolase"/>
    <property type="match status" value="1"/>
</dbReference>
<keyword evidence="5" id="KW-0119">Carbohydrate metabolism</keyword>
<dbReference type="NCBIfam" id="NF005499">
    <property type="entry name" value="PRK07114.1"/>
    <property type="match status" value="1"/>
</dbReference>
<evidence type="ECO:0000256" key="1">
    <source>
        <dbReference type="ARBA" id="ARBA00004761"/>
    </source>
</evidence>
<dbReference type="GO" id="GO:0016829">
    <property type="term" value="F:lyase activity"/>
    <property type="evidence" value="ECO:0007669"/>
    <property type="project" value="UniProtKB-KW"/>
</dbReference>
<evidence type="ECO:0000256" key="2">
    <source>
        <dbReference type="ARBA" id="ARBA00006906"/>
    </source>
</evidence>
<dbReference type="RefSeq" id="WP_109616224.1">
    <property type="nucleotide sequence ID" value="NZ_QGDO01000001.1"/>
</dbReference>
<dbReference type="PANTHER" id="PTHR30246:SF1">
    <property type="entry name" value="2-DEHYDRO-3-DEOXY-6-PHOSPHOGALACTONATE ALDOLASE-RELATED"/>
    <property type="match status" value="1"/>
</dbReference>
<sequence>MARFSRIEVALESYNTVVIPVFYHSDVEVCKKILSACYEGGVRVFEFTNRGEAAHIIFKELLDYAKESCPEMILGIGSVVDAPTAGLYIQLGANFIVSPILNQDIAKVCNRRKVSWMPGCGSLTEISQAEELGAEIVKIFPAKQVGGVEFIKAAKAPCPWSSIMPTGGITLDPSELVEFLTAGAHCIGMGSQLFKKNTDGAFDYAKITEATLSAIEVCQVFRENKALSV</sequence>
<evidence type="ECO:0000313" key="6">
    <source>
        <dbReference type="EMBL" id="PWJ44752.1"/>
    </source>
</evidence>
<evidence type="ECO:0000313" key="7">
    <source>
        <dbReference type="Proteomes" id="UP000245535"/>
    </source>
</evidence>
<evidence type="ECO:0000256" key="4">
    <source>
        <dbReference type="ARBA" id="ARBA00023239"/>
    </source>
</evidence>
<comment type="subunit">
    <text evidence="3">Homotrimer.</text>
</comment>
<accession>A0A315ZHI2</accession>
<protein>
    <submittedName>
        <fullName evidence="6">2-dehydro-3-deoxyphosphogluconate aldolase/(4S)-4-hydroxy-2-oxoglutarate aldolase</fullName>
    </submittedName>
</protein>
<dbReference type="AlphaFoldDB" id="A0A315ZHI2"/>
<dbReference type="OrthoDB" id="9802667at2"/>
<keyword evidence="4" id="KW-0456">Lyase</keyword>
<dbReference type="EMBL" id="QGDO01000001">
    <property type="protein sequence ID" value="PWJ44752.1"/>
    <property type="molecule type" value="Genomic_DNA"/>
</dbReference>
<dbReference type="InterPro" id="IPR000887">
    <property type="entry name" value="Aldlse_KDPG_KHG"/>
</dbReference>
<dbReference type="SUPFAM" id="SSF51569">
    <property type="entry name" value="Aldolase"/>
    <property type="match status" value="1"/>
</dbReference>
<proteinExistence type="inferred from homology"/>
<gene>
    <name evidence="6" type="ORF">BC781_1011123</name>
</gene>